<dbReference type="GO" id="GO:0071111">
    <property type="term" value="F:cyclic-guanylate-specific phosphodiesterase activity"/>
    <property type="evidence" value="ECO:0007669"/>
    <property type="project" value="UniProtKB-EC"/>
</dbReference>
<feature type="coiled-coil region" evidence="6">
    <location>
        <begin position="123"/>
        <end position="150"/>
    </location>
</feature>
<proteinExistence type="predicted"/>
<evidence type="ECO:0000259" key="11">
    <source>
        <dbReference type="PROSITE" id="PS50887"/>
    </source>
</evidence>
<evidence type="ECO:0000256" key="5">
    <source>
        <dbReference type="PROSITE-ProRule" id="PRU00169"/>
    </source>
</evidence>
<evidence type="ECO:0000256" key="2">
    <source>
        <dbReference type="ARBA" id="ARBA00012282"/>
    </source>
</evidence>
<dbReference type="PROSITE" id="PS50113">
    <property type="entry name" value="PAC"/>
    <property type="match status" value="1"/>
</dbReference>
<dbReference type="SUPFAM" id="SSF55073">
    <property type="entry name" value="Nucleotide cyclase"/>
    <property type="match status" value="1"/>
</dbReference>
<dbReference type="SMART" id="SM00267">
    <property type="entry name" value="GGDEF"/>
    <property type="match status" value="1"/>
</dbReference>
<evidence type="ECO:0000256" key="4">
    <source>
        <dbReference type="ARBA" id="ARBA00051114"/>
    </source>
</evidence>
<dbReference type="InterPro" id="IPR012226">
    <property type="entry name" value="Diguanyl_cyclase/Pdiesterase"/>
</dbReference>
<dbReference type="PIRSF" id="PIRSF005925">
    <property type="entry name" value="Dos"/>
    <property type="match status" value="1"/>
</dbReference>
<dbReference type="Pfam" id="PF13426">
    <property type="entry name" value="PAS_9"/>
    <property type="match status" value="2"/>
</dbReference>
<keyword evidence="3" id="KW-0973">c-di-GMP</keyword>
<dbReference type="InterPro" id="IPR000700">
    <property type="entry name" value="PAS-assoc_C"/>
</dbReference>
<keyword evidence="12" id="KW-0378">Hydrolase</keyword>
<comment type="caution">
    <text evidence="5">Lacks conserved residue(s) required for the propagation of feature annotation.</text>
</comment>
<dbReference type="SMART" id="SM00052">
    <property type="entry name" value="EAL"/>
    <property type="match status" value="1"/>
</dbReference>
<dbReference type="EC" id="3.1.4.52" evidence="2"/>
<evidence type="ECO:0000256" key="6">
    <source>
        <dbReference type="SAM" id="Coils"/>
    </source>
</evidence>
<dbReference type="SUPFAM" id="SSF141868">
    <property type="entry name" value="EAL domain-like"/>
    <property type="match status" value="1"/>
</dbReference>
<dbReference type="Gene3D" id="3.30.70.270">
    <property type="match status" value="1"/>
</dbReference>
<dbReference type="PROSITE" id="PS50887">
    <property type="entry name" value="GGDEF"/>
    <property type="match status" value="1"/>
</dbReference>
<feature type="domain" description="EAL" evidence="10">
    <location>
        <begin position="558"/>
        <end position="812"/>
    </location>
</feature>
<evidence type="ECO:0000256" key="1">
    <source>
        <dbReference type="ARBA" id="ARBA00001946"/>
    </source>
</evidence>
<evidence type="ECO:0000259" key="8">
    <source>
        <dbReference type="PROSITE" id="PS50112"/>
    </source>
</evidence>
<keyword evidence="6" id="KW-0175">Coiled coil</keyword>
<comment type="cofactor">
    <cofactor evidence="1">
        <name>Mg(2+)</name>
        <dbReference type="ChEBI" id="CHEBI:18420"/>
    </cofactor>
</comment>
<dbReference type="SMART" id="SM00086">
    <property type="entry name" value="PAC"/>
    <property type="match status" value="2"/>
</dbReference>
<feature type="domain" description="PAS" evidence="8">
    <location>
        <begin position="259"/>
        <end position="317"/>
    </location>
</feature>
<evidence type="ECO:0000259" key="10">
    <source>
        <dbReference type="PROSITE" id="PS50883"/>
    </source>
</evidence>
<dbReference type="CDD" id="cd00130">
    <property type="entry name" value="PAS"/>
    <property type="match status" value="2"/>
</dbReference>
<dbReference type="Gene3D" id="3.40.50.2300">
    <property type="match status" value="1"/>
</dbReference>
<dbReference type="InterPro" id="IPR000160">
    <property type="entry name" value="GGDEF_dom"/>
</dbReference>
<dbReference type="NCBIfam" id="TIGR00229">
    <property type="entry name" value="sensory_box"/>
    <property type="match status" value="2"/>
</dbReference>
<dbReference type="InterPro" id="IPR035965">
    <property type="entry name" value="PAS-like_dom_sf"/>
</dbReference>
<dbReference type="PANTHER" id="PTHR44757:SF2">
    <property type="entry name" value="BIOFILM ARCHITECTURE MAINTENANCE PROTEIN MBAA"/>
    <property type="match status" value="1"/>
</dbReference>
<dbReference type="SUPFAM" id="SSF55785">
    <property type="entry name" value="PYP-like sensor domain (PAS domain)"/>
    <property type="match status" value="2"/>
</dbReference>
<dbReference type="InterPro" id="IPR052155">
    <property type="entry name" value="Biofilm_reg_signaling"/>
</dbReference>
<evidence type="ECO:0000313" key="12">
    <source>
        <dbReference type="EMBL" id="ODJ86099.1"/>
    </source>
</evidence>
<dbReference type="CDD" id="cd01948">
    <property type="entry name" value="EAL"/>
    <property type="match status" value="1"/>
</dbReference>
<dbReference type="Gene3D" id="3.30.450.20">
    <property type="entry name" value="PAS domain"/>
    <property type="match status" value="2"/>
</dbReference>
<dbReference type="SMART" id="SM00091">
    <property type="entry name" value="PAS"/>
    <property type="match status" value="2"/>
</dbReference>
<reference evidence="12 13" key="1">
    <citation type="submission" date="2016-06" db="EMBL/GenBank/DDBJ databases">
        <title>Genome sequence of endosymbiont of Candidatus Endolucinida thiodiazotropha.</title>
        <authorList>
            <person name="Poehlein A."/>
            <person name="Koenig S."/>
            <person name="Heiden S.E."/>
            <person name="Thuermer A."/>
            <person name="Voget S."/>
            <person name="Daniel R."/>
            <person name="Markert S."/>
            <person name="Gros O."/>
            <person name="Schweder T."/>
        </authorList>
    </citation>
    <scope>NUCLEOTIDE SEQUENCE [LARGE SCALE GENOMIC DNA]</scope>
    <source>
        <strain evidence="12 13">COS</strain>
    </source>
</reference>
<feature type="domain" description="GGDEF" evidence="11">
    <location>
        <begin position="416"/>
        <end position="549"/>
    </location>
</feature>
<feature type="domain" description="PAC" evidence="9">
    <location>
        <begin position="332"/>
        <end position="384"/>
    </location>
</feature>
<evidence type="ECO:0000259" key="9">
    <source>
        <dbReference type="PROSITE" id="PS50113"/>
    </source>
</evidence>
<dbReference type="PROSITE" id="PS50112">
    <property type="entry name" value="PAS"/>
    <property type="match status" value="1"/>
</dbReference>
<dbReference type="InterPro" id="IPR001610">
    <property type="entry name" value="PAC"/>
</dbReference>
<dbReference type="AlphaFoldDB" id="A0A7Z0VIB9"/>
<dbReference type="InterPro" id="IPR000014">
    <property type="entry name" value="PAS"/>
</dbReference>
<feature type="domain" description="Response regulatory" evidence="7">
    <location>
        <begin position="6"/>
        <end position="122"/>
    </location>
</feature>
<dbReference type="Proteomes" id="UP000094769">
    <property type="component" value="Unassembled WGS sequence"/>
</dbReference>
<dbReference type="GO" id="GO:0071732">
    <property type="term" value="P:cellular response to nitric oxide"/>
    <property type="evidence" value="ECO:0007669"/>
    <property type="project" value="UniProtKB-ARBA"/>
</dbReference>
<dbReference type="Pfam" id="PF00990">
    <property type="entry name" value="GGDEF"/>
    <property type="match status" value="1"/>
</dbReference>
<dbReference type="SUPFAM" id="SSF52172">
    <property type="entry name" value="CheY-like"/>
    <property type="match status" value="1"/>
</dbReference>
<organism evidence="12 13">
    <name type="scientific">Candidatus Thiodiazotropha endolucinida</name>
    <dbReference type="NCBI Taxonomy" id="1655433"/>
    <lineage>
        <taxon>Bacteria</taxon>
        <taxon>Pseudomonadati</taxon>
        <taxon>Pseudomonadota</taxon>
        <taxon>Gammaproteobacteria</taxon>
        <taxon>Chromatiales</taxon>
        <taxon>Sedimenticolaceae</taxon>
        <taxon>Candidatus Thiodiazotropha</taxon>
    </lineage>
</organism>
<dbReference type="InterPro" id="IPR011006">
    <property type="entry name" value="CheY-like_superfamily"/>
</dbReference>
<dbReference type="FunFam" id="3.30.70.270:FF:000001">
    <property type="entry name" value="Diguanylate cyclase domain protein"/>
    <property type="match status" value="1"/>
</dbReference>
<dbReference type="InterPro" id="IPR001633">
    <property type="entry name" value="EAL_dom"/>
</dbReference>
<dbReference type="InterPro" id="IPR043128">
    <property type="entry name" value="Rev_trsase/Diguanyl_cyclase"/>
</dbReference>
<name>A0A7Z0VIB9_9GAMM</name>
<gene>
    <name evidence="12" type="primary">gmr_22</name>
    <name evidence="12" type="ORF">CODIS_36340</name>
</gene>
<dbReference type="PROSITE" id="PS50110">
    <property type="entry name" value="RESPONSE_REGULATORY"/>
    <property type="match status" value="1"/>
</dbReference>
<dbReference type="Pfam" id="PF00563">
    <property type="entry name" value="EAL"/>
    <property type="match status" value="1"/>
</dbReference>
<dbReference type="CDD" id="cd01949">
    <property type="entry name" value="GGDEF"/>
    <property type="match status" value="1"/>
</dbReference>
<dbReference type="PANTHER" id="PTHR44757">
    <property type="entry name" value="DIGUANYLATE CYCLASE DGCP"/>
    <property type="match status" value="1"/>
</dbReference>
<dbReference type="GO" id="GO:0000160">
    <property type="term" value="P:phosphorelay signal transduction system"/>
    <property type="evidence" value="ECO:0007669"/>
    <property type="project" value="InterPro"/>
</dbReference>
<dbReference type="NCBIfam" id="TIGR00254">
    <property type="entry name" value="GGDEF"/>
    <property type="match status" value="1"/>
</dbReference>
<dbReference type="InterPro" id="IPR001789">
    <property type="entry name" value="Sig_transdc_resp-reg_receiver"/>
</dbReference>
<dbReference type="PROSITE" id="PS50883">
    <property type="entry name" value="EAL"/>
    <property type="match status" value="1"/>
</dbReference>
<evidence type="ECO:0000256" key="3">
    <source>
        <dbReference type="ARBA" id="ARBA00022636"/>
    </source>
</evidence>
<dbReference type="InterPro" id="IPR029787">
    <property type="entry name" value="Nucleotide_cyclase"/>
</dbReference>
<sequence length="824" mass="93217">MSGQLRALVIEDSEYEHNLLRKTLHRGGLDLSTLRIDSLDSLKNALQSEEWDLILSTTDIKDCPPEASLDYLQEHNLDIPFILVSDHIGEEKVVTLLKAGANDFVNFKNLTRLVPAIERELKEAAVRREAEETKQALHRSENRYRQLVDDSPTPILLLQDEKIVFLNKAAKQTLAVSELGQLIDKSVSELLHDGPPELMESQLKLLRNHNSRPYQAAFRRADGIIILVEVFVSPAEHEGAPATQLVFTDVTQRKDSDTKLQQAVQIIEHTMEGVLTTDNQGMIDSVNPAFSEITGYSETEIISQHPRILISDKHSPEFFDELWNEVIQTGSWRGEIWNQRKNGEIYPAWMTISCVQDEQGSIVHYVAVFSDITSIKQTQSQLEHLAHHDSLTNLPNRLLFEDRLEHAIAQAKRQKRQLAVLFLDLDRFKNINDSLGHAMGDELLKEVATRLQNILRDDDTAARLGGDEFTVLVENVEDPSQAAVVASKIQEKFKAPFRIAGRELHVTTSIGISIYPEDGKDVADLTKNADAAMYQAKEQGRNSYRYYTSELTRTAFERLLLETELRSALHQNQLLLYYQPQISLHNGEMTGAEAVLRWHHPRLGIIPPARFIPLAEESGLIHEIGNWVLKEACEQTRYLHRQGLFHGRMAINLSVRQIMQTDLILRFEQIIGESGCPPDMLQLEVTEGICMGQMKHSVPVLDVFKKLGVSIAIDDFGTGYSSLSYLKQLPIDKLKIDRSFIRDMPHDSDAVAITQAIVSLGKNLGLRITAEGIETMAQQSLLQKMGCQEGQGYLYSPPVPAETFEEMLLEGRRTFHHHFSNYGR</sequence>
<protein>
    <recommendedName>
        <fullName evidence="2">cyclic-guanylate-specific phosphodiesterase</fullName>
        <ecNumber evidence="2">3.1.4.52</ecNumber>
    </recommendedName>
</protein>
<dbReference type="EMBL" id="MARB01000027">
    <property type="protein sequence ID" value="ODJ86099.1"/>
    <property type="molecule type" value="Genomic_DNA"/>
</dbReference>
<dbReference type="FunFam" id="3.20.20.450:FF:000001">
    <property type="entry name" value="Cyclic di-GMP phosphodiesterase yahA"/>
    <property type="match status" value="1"/>
</dbReference>
<comment type="catalytic activity">
    <reaction evidence="4">
        <text>3',3'-c-di-GMP + H2O = 5'-phosphoguanylyl(3'-&gt;5')guanosine + H(+)</text>
        <dbReference type="Rhea" id="RHEA:24902"/>
        <dbReference type="ChEBI" id="CHEBI:15377"/>
        <dbReference type="ChEBI" id="CHEBI:15378"/>
        <dbReference type="ChEBI" id="CHEBI:58754"/>
        <dbReference type="ChEBI" id="CHEBI:58805"/>
        <dbReference type="EC" id="3.1.4.52"/>
    </reaction>
    <physiologicalReaction direction="left-to-right" evidence="4">
        <dbReference type="Rhea" id="RHEA:24903"/>
    </physiologicalReaction>
</comment>
<dbReference type="InterPro" id="IPR035919">
    <property type="entry name" value="EAL_sf"/>
</dbReference>
<keyword evidence="13" id="KW-1185">Reference proteome</keyword>
<dbReference type="Gene3D" id="3.20.20.450">
    <property type="entry name" value="EAL domain"/>
    <property type="match status" value="1"/>
</dbReference>
<comment type="caution">
    <text evidence="12">The sequence shown here is derived from an EMBL/GenBank/DDBJ whole genome shotgun (WGS) entry which is preliminary data.</text>
</comment>
<evidence type="ECO:0000313" key="13">
    <source>
        <dbReference type="Proteomes" id="UP000094769"/>
    </source>
</evidence>
<accession>A0A7Z0VIB9</accession>
<dbReference type="RefSeq" id="WP_069127558.1">
    <property type="nucleotide sequence ID" value="NZ_MARB01000027.1"/>
</dbReference>
<evidence type="ECO:0000259" key="7">
    <source>
        <dbReference type="PROSITE" id="PS50110"/>
    </source>
</evidence>